<dbReference type="EMBL" id="JACSOD020000509">
    <property type="protein sequence ID" value="MBM6501018.1"/>
    <property type="molecule type" value="Genomic_DNA"/>
</dbReference>
<comment type="caution">
    <text evidence="2">The sequence shown here is derived from an EMBL/GenBank/DDBJ whole genome shotgun (WGS) entry which is preliminary data.</text>
</comment>
<evidence type="ECO:0000313" key="2">
    <source>
        <dbReference type="EMBL" id="MBM6501018.1"/>
    </source>
</evidence>
<dbReference type="Pfam" id="PF04264">
    <property type="entry name" value="YceI"/>
    <property type="match status" value="1"/>
</dbReference>
<dbReference type="InterPro" id="IPR036761">
    <property type="entry name" value="TTHA0802/YceI-like_sf"/>
</dbReference>
<dbReference type="InterPro" id="IPR007372">
    <property type="entry name" value="Lipid/polyisoprenoid-bd_YceI"/>
</dbReference>
<feature type="domain" description="Lipid/polyisoprenoid-binding YceI-like" evidence="1">
    <location>
        <begin position="47"/>
        <end position="176"/>
    </location>
</feature>
<organism evidence="2 3">
    <name type="scientific">Flavobacterium macrobrachii</name>
    <dbReference type="NCBI Taxonomy" id="591204"/>
    <lineage>
        <taxon>Bacteria</taxon>
        <taxon>Pseudomonadati</taxon>
        <taxon>Bacteroidota</taxon>
        <taxon>Flavobacteriia</taxon>
        <taxon>Flavobacteriales</taxon>
        <taxon>Flavobacteriaceae</taxon>
        <taxon>Flavobacterium</taxon>
    </lineage>
</organism>
<name>A0ABS2D1C7_9FLAO</name>
<evidence type="ECO:0000313" key="3">
    <source>
        <dbReference type="Proteomes" id="UP000759529"/>
    </source>
</evidence>
<dbReference type="Gene3D" id="2.40.128.110">
    <property type="entry name" value="Lipid/polyisoprenoid-binding, YceI-like"/>
    <property type="match status" value="1"/>
</dbReference>
<reference evidence="2 3" key="1">
    <citation type="submission" date="2021-02" db="EMBL/GenBank/DDBJ databases">
        <authorList>
            <person name="Jung H.S."/>
            <person name="Chun B.H."/>
            <person name="Jeon C.O."/>
        </authorList>
    </citation>
    <scope>NUCLEOTIDE SEQUENCE [LARGE SCALE GENOMIC DNA]</scope>
    <source>
        <strain evidence="2 3">LMG 25203</strain>
    </source>
</reference>
<dbReference type="Proteomes" id="UP000759529">
    <property type="component" value="Unassembled WGS sequence"/>
</dbReference>
<dbReference type="RefSeq" id="WP_187655900.1">
    <property type="nucleotide sequence ID" value="NZ_JACSOD020000509.1"/>
</dbReference>
<sequence>METFLVLLVSSLLLYQNFNNLPMTATFLSVNADESDLLLRARLSVLTFLANSIEKLEATLTINNSEMIDASLDLLFDADKDTGTIKHLSEPQKTNSFLEINQQHYIRFKSISFEKVNPEINFLKGNLTINDITKTIELDVKIVSMEMQSELPKVVVEFSGKINRHDFDLNMNTEVDYKGSNSNQFIDLVANFVYTTA</sequence>
<accession>A0ABS2D1C7</accession>
<proteinExistence type="predicted"/>
<protein>
    <submittedName>
        <fullName evidence="2">YceI family protein</fullName>
    </submittedName>
</protein>
<evidence type="ECO:0000259" key="1">
    <source>
        <dbReference type="Pfam" id="PF04264"/>
    </source>
</evidence>
<dbReference type="SUPFAM" id="SSF101874">
    <property type="entry name" value="YceI-like"/>
    <property type="match status" value="1"/>
</dbReference>
<gene>
    <name evidence="2" type="ORF">H9X54_017130</name>
</gene>
<keyword evidence="3" id="KW-1185">Reference proteome</keyword>